<dbReference type="InParanoid" id="A0A0V0R2W0"/>
<dbReference type="EMBL" id="LDAU01000057">
    <property type="protein sequence ID" value="KRX08839.1"/>
    <property type="molecule type" value="Genomic_DNA"/>
</dbReference>
<dbReference type="Proteomes" id="UP000054937">
    <property type="component" value="Unassembled WGS sequence"/>
</dbReference>
<gene>
    <name evidence="2" type="ORF">PPERSA_08943</name>
</gene>
<feature type="chain" id="PRO_5006867680" evidence="1">
    <location>
        <begin position="29"/>
        <end position="132"/>
    </location>
</feature>
<evidence type="ECO:0000313" key="2">
    <source>
        <dbReference type="EMBL" id="KRX08839.1"/>
    </source>
</evidence>
<name>A0A0V0R2W0_PSEPJ</name>
<keyword evidence="1" id="KW-0732">Signal</keyword>
<dbReference type="AlphaFoldDB" id="A0A0V0R2W0"/>
<proteinExistence type="predicted"/>
<feature type="signal peptide" evidence="1">
    <location>
        <begin position="1"/>
        <end position="28"/>
    </location>
</feature>
<keyword evidence="3" id="KW-1185">Reference proteome</keyword>
<evidence type="ECO:0000256" key="1">
    <source>
        <dbReference type="SAM" id="SignalP"/>
    </source>
</evidence>
<accession>A0A0V0R2W0</accession>
<organism evidence="2 3">
    <name type="scientific">Pseudocohnilembus persalinus</name>
    <name type="common">Ciliate</name>
    <dbReference type="NCBI Taxonomy" id="266149"/>
    <lineage>
        <taxon>Eukaryota</taxon>
        <taxon>Sar</taxon>
        <taxon>Alveolata</taxon>
        <taxon>Ciliophora</taxon>
        <taxon>Intramacronucleata</taxon>
        <taxon>Oligohymenophorea</taxon>
        <taxon>Scuticociliatia</taxon>
        <taxon>Philasterida</taxon>
        <taxon>Pseudocohnilembidae</taxon>
        <taxon>Pseudocohnilembus</taxon>
    </lineage>
</organism>
<comment type="caution">
    <text evidence="2">The sequence shown here is derived from an EMBL/GenBank/DDBJ whole genome shotgun (WGS) entry which is preliminary data.</text>
</comment>
<reference evidence="2 3" key="1">
    <citation type="journal article" date="2015" name="Sci. Rep.">
        <title>Genome of the facultative scuticociliatosis pathogen Pseudocohnilembus persalinus provides insight into its virulence through horizontal gene transfer.</title>
        <authorList>
            <person name="Xiong J."/>
            <person name="Wang G."/>
            <person name="Cheng J."/>
            <person name="Tian M."/>
            <person name="Pan X."/>
            <person name="Warren A."/>
            <person name="Jiang C."/>
            <person name="Yuan D."/>
            <person name="Miao W."/>
        </authorList>
    </citation>
    <scope>NUCLEOTIDE SEQUENCE [LARGE SCALE GENOMIC DNA]</scope>
    <source>
        <strain evidence="2">36N120E</strain>
    </source>
</reference>
<sequence>MVRLFMGNLLLNLGALELLLITISNNEGITYNYVLSMFSYISSTSLPQFACNGMTIFCLPVRAEEIAFFPQLKETWLGNFIPSYYIIIVRQAASTYLYWLIQQAFQQNATYDDFFTKQQQTPRFAVFQTDKK</sequence>
<protein>
    <submittedName>
        <fullName evidence="2">Uncharacterized protein</fullName>
    </submittedName>
</protein>
<evidence type="ECO:0000313" key="3">
    <source>
        <dbReference type="Proteomes" id="UP000054937"/>
    </source>
</evidence>